<feature type="transmembrane region" description="Helical" evidence="1">
    <location>
        <begin position="145"/>
        <end position="165"/>
    </location>
</feature>
<feature type="transmembrane region" description="Helical" evidence="1">
    <location>
        <begin position="16"/>
        <end position="35"/>
    </location>
</feature>
<feature type="transmembrane region" description="Helical" evidence="1">
    <location>
        <begin position="60"/>
        <end position="77"/>
    </location>
</feature>
<feature type="transmembrane region" description="Helical" evidence="1">
    <location>
        <begin position="278"/>
        <end position="299"/>
    </location>
</feature>
<dbReference type="GO" id="GO:0016747">
    <property type="term" value="F:acyltransferase activity, transferring groups other than amino-acyl groups"/>
    <property type="evidence" value="ECO:0007669"/>
    <property type="project" value="InterPro"/>
</dbReference>
<organism evidence="3">
    <name type="scientific">uncultured Cytophagales bacterium</name>
    <dbReference type="NCBI Taxonomy" id="158755"/>
    <lineage>
        <taxon>Bacteria</taxon>
        <taxon>Pseudomonadati</taxon>
        <taxon>Bacteroidota</taxon>
        <taxon>Sphingobacteriia</taxon>
        <taxon>Sphingobacteriales</taxon>
        <taxon>environmental samples</taxon>
    </lineage>
</organism>
<dbReference type="EMBL" id="CADCTQ010000298">
    <property type="protein sequence ID" value="CAA9278098.1"/>
    <property type="molecule type" value="Genomic_DNA"/>
</dbReference>
<feature type="transmembrane region" description="Helical" evidence="1">
    <location>
        <begin position="319"/>
        <end position="337"/>
    </location>
</feature>
<evidence type="ECO:0000259" key="2">
    <source>
        <dbReference type="Pfam" id="PF01757"/>
    </source>
</evidence>
<protein>
    <submittedName>
        <fullName evidence="3">Inner membrane protein</fullName>
    </submittedName>
</protein>
<feature type="transmembrane region" description="Helical" evidence="1">
    <location>
        <begin position="216"/>
        <end position="235"/>
    </location>
</feature>
<sequence length="395" mass="45843">MLAPTTSPQRRYDLDWLRVLAFGLLIFFHTGMFFVEWEWHIKNNVISEPMEWPMRFVSQWRMPLLFMISGAALYFALRRPRTGSFAGERVRRILLPLIFGMFVVVPPQIYFERLTQGHAYGYAEFYASVFAFEPYPAGSFSWHHLWYLAYLFVYSLVCLPLFRYWLREPGTRQLDRIIAFFARPGFVFLPAAWLLAGDLVLRPYFPDDTHALVDDWANHFKSLSLFVIGFGLVAQPAFISVVARQRWVSLGVGLCTVAVLYARYWLADWPGGLQGGELTLYRALAFLNGWSWLLTLLGFARTHLNFTNPALRYANEAVYPFYILHQTVIIVLAYPMIDWTMPVGVKFLLISLGTFGVCWLLYEGPIRRVAFLRPLFGLKARKDDRPEAMRQRLAA</sequence>
<gene>
    <name evidence="3" type="ORF">AVDCRST_MAG56-3525</name>
</gene>
<dbReference type="InterPro" id="IPR002656">
    <property type="entry name" value="Acyl_transf_3_dom"/>
</dbReference>
<dbReference type="Pfam" id="PF01757">
    <property type="entry name" value="Acyl_transf_3"/>
    <property type="match status" value="1"/>
</dbReference>
<reference evidence="3" key="1">
    <citation type="submission" date="2020-02" db="EMBL/GenBank/DDBJ databases">
        <authorList>
            <person name="Meier V. D."/>
        </authorList>
    </citation>
    <scope>NUCLEOTIDE SEQUENCE</scope>
    <source>
        <strain evidence="3">AVDCRST_MAG56</strain>
    </source>
</reference>
<dbReference type="AlphaFoldDB" id="A0A6J4JFX7"/>
<feature type="domain" description="Acyltransferase 3" evidence="2">
    <location>
        <begin position="12"/>
        <end position="362"/>
    </location>
</feature>
<dbReference type="PANTHER" id="PTHR36927">
    <property type="entry name" value="BLR4337 PROTEIN"/>
    <property type="match status" value="1"/>
</dbReference>
<feature type="transmembrane region" description="Helical" evidence="1">
    <location>
        <begin position="177"/>
        <end position="196"/>
    </location>
</feature>
<feature type="transmembrane region" description="Helical" evidence="1">
    <location>
        <begin position="93"/>
        <end position="111"/>
    </location>
</feature>
<evidence type="ECO:0000256" key="1">
    <source>
        <dbReference type="SAM" id="Phobius"/>
    </source>
</evidence>
<name>A0A6J4JFX7_9SPHI</name>
<feature type="transmembrane region" description="Helical" evidence="1">
    <location>
        <begin position="247"/>
        <end position="266"/>
    </location>
</feature>
<keyword evidence="1" id="KW-0472">Membrane</keyword>
<keyword evidence="1" id="KW-0812">Transmembrane</keyword>
<keyword evidence="1" id="KW-1133">Transmembrane helix</keyword>
<dbReference type="InterPro" id="IPR050623">
    <property type="entry name" value="Glucan_succinyl_AcylTrfase"/>
</dbReference>
<dbReference type="PANTHER" id="PTHR36927:SF3">
    <property type="entry name" value="GLUCANS BIOSYNTHESIS PROTEIN C"/>
    <property type="match status" value="1"/>
</dbReference>
<feature type="transmembrane region" description="Helical" evidence="1">
    <location>
        <begin position="343"/>
        <end position="362"/>
    </location>
</feature>
<proteinExistence type="predicted"/>
<accession>A0A6J4JFX7</accession>
<evidence type="ECO:0000313" key="3">
    <source>
        <dbReference type="EMBL" id="CAA9278098.1"/>
    </source>
</evidence>